<evidence type="ECO:0000256" key="7">
    <source>
        <dbReference type="RuleBase" id="RU004226"/>
    </source>
</evidence>
<comment type="similarity">
    <text evidence="1 6">Belongs to the intron maturase 2 family. MatK subfamily.</text>
</comment>
<evidence type="ECO:0000313" key="10">
    <source>
        <dbReference type="EMBL" id="AYW15967.1"/>
    </source>
</evidence>
<dbReference type="EMBL" id="MH173084">
    <property type="protein sequence ID" value="AYW15967.1"/>
    <property type="molecule type" value="Genomic_DNA"/>
</dbReference>
<dbReference type="InterPro" id="IPR024942">
    <property type="entry name" value="Maturase_MatK_N"/>
</dbReference>
<keyword evidence="5 6" id="KW-0694">RNA-binding</keyword>
<comment type="function">
    <text evidence="6 7">Usually encoded in the trnK tRNA gene intron. Probably assists in splicing its own and other chloroplast group II introns.</text>
</comment>
<dbReference type="GO" id="GO:0008033">
    <property type="term" value="P:tRNA processing"/>
    <property type="evidence" value="ECO:0007669"/>
    <property type="project" value="UniProtKB-KW"/>
</dbReference>
<dbReference type="PANTHER" id="PTHR34811">
    <property type="entry name" value="MATURASE K"/>
    <property type="match status" value="1"/>
</dbReference>
<evidence type="ECO:0000256" key="3">
    <source>
        <dbReference type="ARBA" id="ARBA00022664"/>
    </source>
</evidence>
<dbReference type="AlphaFoldDB" id="A0A3G5CSW6"/>
<gene>
    <name evidence="6 10" type="primary">matK</name>
</gene>
<reference evidence="10" key="1">
    <citation type="journal article" date="2018" name="Genome Biol. Evol.">
        <title>Mobile Elements Shape Plastome Evolution in Ferns.</title>
        <authorList>
            <person name="Robison T.A."/>
            <person name="Grusz A.L."/>
            <person name="Wolf P.G."/>
            <person name="Mower J.P."/>
            <person name="Fauskee B.D."/>
            <person name="Sosa K."/>
            <person name="Schuettpelz E.L."/>
        </authorList>
    </citation>
    <scope>NUCLEOTIDE SEQUENCE</scope>
</reference>
<keyword evidence="7 10" id="KW-0150">Chloroplast</keyword>
<dbReference type="Pfam" id="PF01824">
    <property type="entry name" value="MatK_N"/>
    <property type="match status" value="1"/>
</dbReference>
<proteinExistence type="inferred from homology"/>
<evidence type="ECO:0000256" key="5">
    <source>
        <dbReference type="ARBA" id="ARBA00022884"/>
    </source>
</evidence>
<keyword evidence="4 6" id="KW-0819">tRNA processing</keyword>
<geneLocation type="chloroplast" evidence="10"/>
<dbReference type="HAMAP" id="MF_01390">
    <property type="entry name" value="MatK"/>
    <property type="match status" value="1"/>
</dbReference>
<protein>
    <recommendedName>
        <fullName evidence="6">Maturase K</fullName>
    </recommendedName>
    <alternativeName>
        <fullName evidence="6">Intron maturase</fullName>
    </alternativeName>
</protein>
<dbReference type="PANTHER" id="PTHR34811:SF1">
    <property type="entry name" value="MATURASE K"/>
    <property type="match status" value="1"/>
</dbReference>
<dbReference type="Pfam" id="PF01348">
    <property type="entry name" value="Intron_maturas2"/>
    <property type="match status" value="1"/>
</dbReference>
<sequence>MEAIYEYFAKFGALQKNKELIIKENCFLHPSLLLFEENSYLMDSKRRSHGPDIELVFGAWSVVAVKRLIDKIRGHNYLKVANLGFVRNQANELDADLYFHPLIKIIYLILGISLLSRVESRTSSSLKTSQSIHSIFFFLEDRFPKSNHVLQTDLPRNVHLETIIRLFRRQIKDVSFPHLLRIVFYEDKFFCGKTTHSRKGKQKGDIDTPLQNFYISEIDSLPLTPWKRVCKSRVNYFLSIDRCNITRKERHVSAYEFESDTASVDSYFTRRSCIHYGRCSNKFLIAFEGTRYFVTKWFYYFSTFSKHNFHYQTKFNEPCPKLLSTSCASFPGYTLTAQSVSYNVRIGTAESLYISILERKKFHPKIPNSTLTKILAKHRFCDISGRPVGKSAWATSRDNEIMNGYVRFWQVFFLYYGASMSHDKLRRLRYILQISCDSTLAGKHKGTIRLLRRRFNLETLNQIPVFSKSKPSNNRRVWSSTSIRFLSVESASLDMGLQ</sequence>
<dbReference type="InterPro" id="IPR002866">
    <property type="entry name" value="Maturase_MatK"/>
</dbReference>
<evidence type="ECO:0000256" key="2">
    <source>
        <dbReference type="ARBA" id="ARBA00022640"/>
    </source>
</evidence>
<dbReference type="GO" id="GO:0009507">
    <property type="term" value="C:chloroplast"/>
    <property type="evidence" value="ECO:0007669"/>
    <property type="project" value="UniProtKB-SubCell"/>
</dbReference>
<dbReference type="RefSeq" id="YP_009548992.1">
    <property type="nucleotide sequence ID" value="NC_040214.1"/>
</dbReference>
<organism evidence="10">
    <name type="scientific">Hemionitis ludens</name>
    <name type="common">Fern</name>
    <name type="synonym">Calciphilopteris ludens</name>
    <dbReference type="NCBI Taxonomy" id="377232"/>
    <lineage>
        <taxon>Eukaryota</taxon>
        <taxon>Viridiplantae</taxon>
        <taxon>Streptophyta</taxon>
        <taxon>Embryophyta</taxon>
        <taxon>Tracheophyta</taxon>
        <taxon>Polypodiopsida</taxon>
        <taxon>Polypodiidae</taxon>
        <taxon>Polypodiales</taxon>
        <taxon>Pteridineae</taxon>
        <taxon>Pteridaceae</taxon>
        <taxon>Cheilanthoideae</taxon>
        <taxon>Hemionitis</taxon>
    </lineage>
</organism>
<feature type="domain" description="Domain X" evidence="8">
    <location>
        <begin position="361"/>
        <end position="468"/>
    </location>
</feature>
<evidence type="ECO:0000259" key="9">
    <source>
        <dbReference type="Pfam" id="PF01824"/>
    </source>
</evidence>
<evidence type="ECO:0000256" key="1">
    <source>
        <dbReference type="ARBA" id="ARBA00006621"/>
    </source>
</evidence>
<comment type="subcellular location">
    <subcellularLocation>
        <location evidence="6">Plastid</location>
        <location evidence="6">Chloroplast</location>
    </subcellularLocation>
</comment>
<evidence type="ECO:0000259" key="8">
    <source>
        <dbReference type="Pfam" id="PF01348"/>
    </source>
</evidence>
<name>A0A3G5CSW6_HEMLU</name>
<evidence type="ECO:0000256" key="4">
    <source>
        <dbReference type="ARBA" id="ARBA00022694"/>
    </source>
</evidence>
<keyword evidence="3 6" id="KW-0507">mRNA processing</keyword>
<keyword evidence="2 7" id="KW-0934">Plastid</keyword>
<dbReference type="GO" id="GO:0008380">
    <property type="term" value="P:RNA splicing"/>
    <property type="evidence" value="ECO:0007669"/>
    <property type="project" value="UniProtKB-UniRule"/>
</dbReference>
<feature type="domain" description="Maturase MatK N-terminal" evidence="9">
    <location>
        <begin position="23"/>
        <end position="330"/>
    </location>
</feature>
<dbReference type="GO" id="GO:0006397">
    <property type="term" value="P:mRNA processing"/>
    <property type="evidence" value="ECO:0007669"/>
    <property type="project" value="UniProtKB-KW"/>
</dbReference>
<evidence type="ECO:0000256" key="6">
    <source>
        <dbReference type="HAMAP-Rule" id="MF_01390"/>
    </source>
</evidence>
<accession>A0A3G5CSW6</accession>
<dbReference type="InterPro" id="IPR024937">
    <property type="entry name" value="Domain_X"/>
</dbReference>
<dbReference type="GO" id="GO:0003723">
    <property type="term" value="F:RNA binding"/>
    <property type="evidence" value="ECO:0007669"/>
    <property type="project" value="UniProtKB-KW"/>
</dbReference>
<dbReference type="GeneID" id="38746834"/>